<dbReference type="Proteomes" id="UP000198304">
    <property type="component" value="Unassembled WGS sequence"/>
</dbReference>
<dbReference type="GO" id="GO:0015558">
    <property type="term" value="F:secondary active p-aminobenzoyl-glutamate transmembrane transporter activity"/>
    <property type="evidence" value="ECO:0007669"/>
    <property type="project" value="InterPro"/>
</dbReference>
<sequence length="207" mass="22802">MKNTYRYQNIQLSKTRDTNCQMIYLQAIIILFLRKEGYETMTMSDGKSRGKKTFFYRVLDGVEKAGNKLPHPFMLFVILCLAVIAISFIAARMNVSVLHPTSGEEVAVKSLISMEGIRYMILDMVKNFSGFAPLGLVLTMMLGVGMAEEAGLMTAFMKKFMVGASDKMLLISIFIIGISGNIASDAAAVIVPSIAGAIFYATKRNPL</sequence>
<dbReference type="PANTHER" id="PTHR30282">
    <property type="entry name" value="P-AMINOBENZOYL GLUTAMATE TRANSPORTER"/>
    <property type="match status" value="1"/>
</dbReference>
<evidence type="ECO:0000313" key="3">
    <source>
        <dbReference type="Proteomes" id="UP000198304"/>
    </source>
</evidence>
<keyword evidence="3" id="KW-1185">Reference proteome</keyword>
<evidence type="ECO:0000313" key="2">
    <source>
        <dbReference type="EMBL" id="SNT30448.1"/>
    </source>
</evidence>
<gene>
    <name evidence="2" type="ORF">SAMN05446037_10834</name>
</gene>
<dbReference type="InterPro" id="IPR004697">
    <property type="entry name" value="AbgT"/>
</dbReference>
<feature type="transmembrane region" description="Helical" evidence="1">
    <location>
        <begin position="73"/>
        <end position="91"/>
    </location>
</feature>
<protein>
    <submittedName>
        <fullName evidence="2">AbgT putative transporter family protein</fullName>
    </submittedName>
</protein>
<name>A0A239LKM4_9FIRM</name>
<evidence type="ECO:0000256" key="1">
    <source>
        <dbReference type="SAM" id="Phobius"/>
    </source>
</evidence>
<proteinExistence type="predicted"/>
<organism evidence="2 3">
    <name type="scientific">Anaerovirgula multivorans</name>
    <dbReference type="NCBI Taxonomy" id="312168"/>
    <lineage>
        <taxon>Bacteria</taxon>
        <taxon>Bacillati</taxon>
        <taxon>Bacillota</taxon>
        <taxon>Clostridia</taxon>
        <taxon>Peptostreptococcales</taxon>
        <taxon>Natronincolaceae</taxon>
        <taxon>Anaerovirgula</taxon>
    </lineage>
</organism>
<dbReference type="GO" id="GO:1902604">
    <property type="term" value="P:p-aminobenzoyl-glutamate transmembrane transport"/>
    <property type="evidence" value="ECO:0007669"/>
    <property type="project" value="InterPro"/>
</dbReference>
<keyword evidence="1" id="KW-1133">Transmembrane helix</keyword>
<accession>A0A239LKM4</accession>
<dbReference type="PANTHER" id="PTHR30282:SF0">
    <property type="entry name" value="P-AMINOBENZOYL-GLUTAMATE TRANSPORT PROTEIN"/>
    <property type="match status" value="1"/>
</dbReference>
<dbReference type="AlphaFoldDB" id="A0A239LKM4"/>
<reference evidence="2 3" key="1">
    <citation type="submission" date="2017-06" db="EMBL/GenBank/DDBJ databases">
        <authorList>
            <person name="Kim H.J."/>
            <person name="Triplett B.A."/>
        </authorList>
    </citation>
    <scope>NUCLEOTIDE SEQUENCE [LARGE SCALE GENOMIC DNA]</scope>
    <source>
        <strain evidence="2 3">SCA</strain>
    </source>
</reference>
<feature type="transmembrane region" description="Helical" evidence="1">
    <location>
        <begin position="128"/>
        <end position="147"/>
    </location>
</feature>
<keyword evidence="1" id="KW-0812">Transmembrane</keyword>
<dbReference type="EMBL" id="FZOJ01000083">
    <property type="protein sequence ID" value="SNT30448.1"/>
    <property type="molecule type" value="Genomic_DNA"/>
</dbReference>
<feature type="non-terminal residue" evidence="2">
    <location>
        <position position="207"/>
    </location>
</feature>
<keyword evidence="1" id="KW-0472">Membrane</keyword>
<feature type="transmembrane region" description="Helical" evidence="1">
    <location>
        <begin position="168"/>
        <end position="201"/>
    </location>
</feature>
<dbReference type="Pfam" id="PF03806">
    <property type="entry name" value="ABG_transport"/>
    <property type="match status" value="1"/>
</dbReference>